<comment type="subcellular location">
    <subcellularLocation>
        <location evidence="1">Nucleus</location>
    </subcellularLocation>
</comment>
<evidence type="ECO:0000313" key="9">
    <source>
        <dbReference type="Ensembl" id="ENSGAGP00000021556.1"/>
    </source>
</evidence>
<dbReference type="InterPro" id="IPR056535">
    <property type="entry name" value="TPR_NUP160_M"/>
</dbReference>
<feature type="compositionally biased region" description="Pro residues" evidence="4">
    <location>
        <begin position="8"/>
        <end position="24"/>
    </location>
</feature>
<evidence type="ECO:0000259" key="5">
    <source>
        <dbReference type="Pfam" id="PF11715"/>
    </source>
</evidence>
<keyword evidence="3" id="KW-0539">Nucleus</keyword>
<evidence type="ECO:0000256" key="3">
    <source>
        <dbReference type="ARBA" id="ARBA00023242"/>
    </source>
</evidence>
<dbReference type="GO" id="GO:0005643">
    <property type="term" value="C:nuclear pore"/>
    <property type="evidence" value="ECO:0007669"/>
    <property type="project" value="UniProtKB-ARBA"/>
</dbReference>
<dbReference type="InterPro" id="IPR021717">
    <property type="entry name" value="Nucleoporin_Nup160"/>
</dbReference>
<feature type="domain" description="NUP160 middle TPR" evidence="8">
    <location>
        <begin position="847"/>
        <end position="1057"/>
    </location>
</feature>
<accession>A0A452I232</accession>
<dbReference type="PANTHER" id="PTHR21286:SF0">
    <property type="entry name" value="NUCLEAR PORE COMPLEX PROTEIN NUP160"/>
    <property type="match status" value="1"/>
</dbReference>
<feature type="domain" description="NUP160 helical" evidence="6">
    <location>
        <begin position="578"/>
        <end position="796"/>
    </location>
</feature>
<dbReference type="Pfam" id="PF11715">
    <property type="entry name" value="Beta-prop_Nup120_160"/>
    <property type="match status" value="1"/>
</dbReference>
<evidence type="ECO:0000259" key="7">
    <source>
        <dbReference type="Pfam" id="PF23347"/>
    </source>
</evidence>
<name>A0A452I232_9SAUR</name>
<reference evidence="9" key="2">
    <citation type="submission" date="2025-08" db="UniProtKB">
        <authorList>
            <consortium name="Ensembl"/>
        </authorList>
    </citation>
    <scope>IDENTIFICATION</scope>
</reference>
<evidence type="ECO:0000256" key="4">
    <source>
        <dbReference type="SAM" id="MobiDB-lite"/>
    </source>
</evidence>
<dbReference type="Pfam" id="PF23345">
    <property type="entry name" value="NUP160_helical"/>
    <property type="match status" value="1"/>
</dbReference>
<evidence type="ECO:0000313" key="10">
    <source>
        <dbReference type="Proteomes" id="UP000291020"/>
    </source>
</evidence>
<evidence type="ECO:0000256" key="2">
    <source>
        <dbReference type="ARBA" id="ARBA00022448"/>
    </source>
</evidence>
<dbReference type="Pfam" id="PF23347">
    <property type="entry name" value="TPR_Nup160_C"/>
    <property type="match status" value="1"/>
</dbReference>
<dbReference type="Ensembl" id="ENSGAGT00000024549.1">
    <property type="protein sequence ID" value="ENSGAGP00000021556.1"/>
    <property type="gene ID" value="ENSGAGG00000015714.1"/>
</dbReference>
<organism evidence="9 10">
    <name type="scientific">Gopherus agassizii</name>
    <name type="common">Agassiz's desert tortoise</name>
    <dbReference type="NCBI Taxonomy" id="38772"/>
    <lineage>
        <taxon>Eukaryota</taxon>
        <taxon>Metazoa</taxon>
        <taxon>Chordata</taxon>
        <taxon>Craniata</taxon>
        <taxon>Vertebrata</taxon>
        <taxon>Euteleostomi</taxon>
        <taxon>Archelosauria</taxon>
        <taxon>Testudinata</taxon>
        <taxon>Testudines</taxon>
        <taxon>Cryptodira</taxon>
        <taxon>Durocryptodira</taxon>
        <taxon>Testudinoidea</taxon>
        <taxon>Testudinidae</taxon>
        <taxon>Gopherus</taxon>
    </lineage>
</organism>
<reference evidence="9" key="3">
    <citation type="submission" date="2025-09" db="UniProtKB">
        <authorList>
            <consortium name="Ensembl"/>
        </authorList>
    </citation>
    <scope>IDENTIFICATION</scope>
</reference>
<keyword evidence="2" id="KW-0813">Transport</keyword>
<dbReference type="Proteomes" id="UP000291020">
    <property type="component" value="Unassembled WGS sequence"/>
</dbReference>
<feature type="domain" description="Nucleoporin Nup120/160 beta-propeller" evidence="5">
    <location>
        <begin position="83"/>
        <end position="556"/>
    </location>
</feature>
<feature type="domain" description="NUP160 C-terminal TPR" evidence="7">
    <location>
        <begin position="1102"/>
        <end position="1356"/>
    </location>
</feature>
<dbReference type="GO" id="GO:0017056">
    <property type="term" value="F:structural constituent of nuclear pore"/>
    <property type="evidence" value="ECO:0007669"/>
    <property type="project" value="TreeGrafter"/>
</dbReference>
<evidence type="ECO:0000259" key="8">
    <source>
        <dbReference type="Pfam" id="PF23354"/>
    </source>
</evidence>
<protein>
    <submittedName>
        <fullName evidence="9">Uncharacterized protein</fullName>
    </submittedName>
</protein>
<evidence type="ECO:0000259" key="6">
    <source>
        <dbReference type="Pfam" id="PF23345"/>
    </source>
</evidence>
<proteinExistence type="predicted"/>
<feature type="region of interest" description="Disordered" evidence="4">
    <location>
        <begin position="1"/>
        <end position="37"/>
    </location>
</feature>
<sequence>PSRLRKSPPAPPCKPRPLAPPSRPRLPVGPRGAREGKMAAALAERSCLELSGAERAPTTSSPHSAGGFCYQESAQLVSVTRNRFIHWTTSGDTLELVEESLDINLLNNAIRLKIQNCSLLPGGVHVCETQNLIIILIVTNQTVHRLVLPHPARMYRSELITEGQMQSVFTDIGKVNFRDPSNYHMIPSIPGLASNSTASAAWLSSDGEALFALPSASGGIFVLKLPPHDGHGIVSVVELKQSSVMQRLLTGWMPTAIRGDQGPSDLPVSLSVHCLEHDAFLFALCQDHKLRMWSYKDQMCLMVADLLEFVPVNKDLRLAAGTGHRLRLAYSQSLGLYLGVYMHAPKRGQFCVFQLVSTESNRYSLDHISSLFTSQETLVDFALTPAEIWALWHDDENQTIVKYINFEQNIAGQWNQVFVQPLPEEEVTIRDDQDPRETYLESLFMPGRFTNAALLKALQIFSRGGERIMDLTWDELKKEVTLAVENELQGSVTEYEVSQEEFRQLQVEFWSKFYACCLQYQEALSCPLALHLNPYTNMVCLLKKGFLSFLVPCSLVDHLYLLPDAHLLTEDDSTIFDDLEMSRDVVCLVQCLRLIGESISMEMAFIMEMACSRLQPPEKAAEQILEDLIANDTENVMEDIHSKLQEIRNPIHAIGVLIREMDYEMELEMERAQPLNVRMNLSQLYGNGTAVTVVCRGVCKMATTRFLICRDLLILQQLLLRLGDAMILGGGQLFQSQQDLLHRTSPLLLSYYLISWASQCLASDVPVDTLESNLQHLSVLELTDTTALTPHKLGKSGATRSSALNFDLKPILSNMTSDLEGPQFLGAQFQGAFLSVCLEYVVILFFFQALDCFCQAASEVGKEEFLDRLIRAEDGEMASTPRLQYYDKVLRLLDVVGLPELVIQLATLAITEAADDWRSQATLRTCIFKHHLDLGHNSQAYEALTQNPDSSRQLDCLRQLVVVLCERSQLQDLVEFPYVNLHNEVVGIIESRARAVDLMTHNYYELLYAFHIYRHNYRKAGTVMFEYGMRLGREVRTLRGLQKQGNCYLAAINCLRLIRPEYAWIVQPASGAVYERPGASPKRSHDGECPAVPTARQIEILELEDLEKECMLAHIRLTLAQHDPSTAAVAGSSSPEEMVTLLVQAGLFDTAVSLCQTFKLPLTPVFEGLAFKCIKLQFGGEAAQAEAWDWLAANQLSSVITTKESSATDEAWRLLASYLDRYKSQNHLYHHCVINKLLSHGVPLPNWLINSYKKVDAAELLRLYLNYALLEEAVDLVLEYMDALLGKGHEHFGIERPLSAIAPMVWLPYSAIDQLLQALGENTATHHCSLYQKVQDKLEDYQQKVDTATRDLLYRRN</sequence>
<dbReference type="PANTHER" id="PTHR21286">
    <property type="entry name" value="NUCLEAR PORE COMPLEX PROTEIN NUP160"/>
    <property type="match status" value="1"/>
</dbReference>
<evidence type="ECO:0000256" key="1">
    <source>
        <dbReference type="ARBA" id="ARBA00004123"/>
    </source>
</evidence>
<dbReference type="Pfam" id="PF23354">
    <property type="entry name" value="TPR_NUP160_120_M"/>
    <property type="match status" value="1"/>
</dbReference>
<reference evidence="10" key="1">
    <citation type="journal article" date="2017" name="PLoS ONE">
        <title>The Agassiz's desert tortoise genome provides a resource for the conservation of a threatened species.</title>
        <authorList>
            <person name="Tollis M."/>
            <person name="DeNardo D.F."/>
            <person name="Cornelius J.A."/>
            <person name="Dolby G.A."/>
            <person name="Edwards T."/>
            <person name="Henen B.T."/>
            <person name="Karl A.E."/>
            <person name="Murphy R.W."/>
            <person name="Kusumi K."/>
        </authorList>
    </citation>
    <scope>NUCLEOTIDE SEQUENCE [LARGE SCALE GENOMIC DNA]</scope>
</reference>
<dbReference type="InterPro" id="IPR056536">
    <property type="entry name" value="TPR_NUP160_C"/>
</dbReference>
<dbReference type="InterPro" id="IPR059141">
    <property type="entry name" value="Beta-prop_Nup120_160"/>
</dbReference>
<keyword evidence="10" id="KW-1185">Reference proteome</keyword>
<dbReference type="InterPro" id="IPR056547">
    <property type="entry name" value="NUP160_helical"/>
</dbReference>